<evidence type="ECO:0000313" key="2">
    <source>
        <dbReference type="Proteomes" id="UP000567179"/>
    </source>
</evidence>
<dbReference type="SUPFAM" id="SSF52540">
    <property type="entry name" value="P-loop containing nucleoside triphosphate hydrolases"/>
    <property type="match status" value="1"/>
</dbReference>
<evidence type="ECO:0000313" key="1">
    <source>
        <dbReference type="EMBL" id="KAF5321631.1"/>
    </source>
</evidence>
<keyword evidence="2" id="KW-1185">Reference proteome</keyword>
<sequence length="65" mass="6908">MNASIMWLTGEAGTGKSAIAQTMAESFFVATIVYQLYRTVPPPSKEAILGAVNDDPLVFTKSVTA</sequence>
<comment type="caution">
    <text evidence="1">The sequence shown here is derived from an EMBL/GenBank/DDBJ whole genome shotgun (WGS) entry which is preliminary data.</text>
</comment>
<protein>
    <submittedName>
        <fullName evidence="1">Uncharacterized protein</fullName>
    </submittedName>
</protein>
<accession>A0A8H5BEV7</accession>
<dbReference type="AlphaFoldDB" id="A0A8H5BEV7"/>
<dbReference type="OrthoDB" id="2928561at2759"/>
<name>A0A8H5BEV7_9AGAR</name>
<dbReference type="Proteomes" id="UP000567179">
    <property type="component" value="Unassembled WGS sequence"/>
</dbReference>
<proteinExistence type="predicted"/>
<dbReference type="InterPro" id="IPR027417">
    <property type="entry name" value="P-loop_NTPase"/>
</dbReference>
<dbReference type="EMBL" id="JAACJJ010000028">
    <property type="protein sequence ID" value="KAF5321631.1"/>
    <property type="molecule type" value="Genomic_DNA"/>
</dbReference>
<organism evidence="1 2">
    <name type="scientific">Psilocybe cf. subviscida</name>
    <dbReference type="NCBI Taxonomy" id="2480587"/>
    <lineage>
        <taxon>Eukaryota</taxon>
        <taxon>Fungi</taxon>
        <taxon>Dikarya</taxon>
        <taxon>Basidiomycota</taxon>
        <taxon>Agaricomycotina</taxon>
        <taxon>Agaricomycetes</taxon>
        <taxon>Agaricomycetidae</taxon>
        <taxon>Agaricales</taxon>
        <taxon>Agaricineae</taxon>
        <taxon>Strophariaceae</taxon>
        <taxon>Psilocybe</taxon>
    </lineage>
</organism>
<reference evidence="1 2" key="1">
    <citation type="journal article" date="2020" name="ISME J.">
        <title>Uncovering the hidden diversity of litter-decomposition mechanisms in mushroom-forming fungi.</title>
        <authorList>
            <person name="Floudas D."/>
            <person name="Bentzer J."/>
            <person name="Ahren D."/>
            <person name="Johansson T."/>
            <person name="Persson P."/>
            <person name="Tunlid A."/>
        </authorList>
    </citation>
    <scope>NUCLEOTIDE SEQUENCE [LARGE SCALE GENOMIC DNA]</scope>
    <source>
        <strain evidence="1 2">CBS 101986</strain>
    </source>
</reference>
<gene>
    <name evidence="1" type="ORF">D9619_002284</name>
</gene>